<protein>
    <submittedName>
        <fullName evidence="2">MBL fold metallo-hydrolase</fullName>
    </submittedName>
</protein>
<keyword evidence="3" id="KW-1185">Reference proteome</keyword>
<evidence type="ECO:0000313" key="2">
    <source>
        <dbReference type="EMBL" id="MBO1324136.1"/>
    </source>
</evidence>
<feature type="domain" description="Metallo-beta-lactamase" evidence="1">
    <location>
        <begin position="39"/>
        <end position="232"/>
    </location>
</feature>
<dbReference type="PANTHER" id="PTHR42663:SF6">
    <property type="entry name" value="HYDROLASE C777.06C-RELATED"/>
    <property type="match status" value="1"/>
</dbReference>
<dbReference type="InterPro" id="IPR036866">
    <property type="entry name" value="RibonucZ/Hydroxyglut_hydro"/>
</dbReference>
<proteinExistence type="predicted"/>
<organism evidence="2 3">
    <name type="scientific">Acetobacter garciniae</name>
    <dbReference type="NCBI Taxonomy" id="2817435"/>
    <lineage>
        <taxon>Bacteria</taxon>
        <taxon>Pseudomonadati</taxon>
        <taxon>Pseudomonadota</taxon>
        <taxon>Alphaproteobacteria</taxon>
        <taxon>Acetobacterales</taxon>
        <taxon>Acetobacteraceae</taxon>
        <taxon>Acetobacter</taxon>
    </lineage>
</organism>
<dbReference type="PANTHER" id="PTHR42663">
    <property type="entry name" value="HYDROLASE C777.06C-RELATED-RELATED"/>
    <property type="match status" value="1"/>
</dbReference>
<evidence type="ECO:0000313" key="3">
    <source>
        <dbReference type="Proteomes" id="UP000664073"/>
    </source>
</evidence>
<reference evidence="2" key="1">
    <citation type="submission" date="2021-03" db="EMBL/GenBank/DDBJ databases">
        <title>The complete genome sequence of Acetobacter sp. TBRC 12339.</title>
        <authorList>
            <person name="Charoenyingcharoen P."/>
            <person name="Yukphan P."/>
        </authorList>
    </citation>
    <scope>NUCLEOTIDE SEQUENCE</scope>
    <source>
        <strain evidence="2">TBRC 12339</strain>
    </source>
</reference>
<sequence length="267" mass="29395">MKVTILGCGGSAGVPMLGGHDGHGEWGACDPKESRNMRTRSSILIQMEDGAGVLVDTGPDLRAQLLAQGISKFQAVIYTHAHADHIAGIDEIRGVNRAIDRPLTAYGAAEVLDEIKGRFAYIFKPWTPPGFFRAVLVAHPLPFGQKVAINGYEFLLFEQAHGRIGSTGIRCGDFAYSTDVVELPEIAFGHLEGVDTWVVDCFQRQPHSAHAWLERVLEWRDRIQPRRVILTHMGPDMDWAWMQANLPEGVEPAWDGLTLDLPDPPAA</sequence>
<dbReference type="RefSeq" id="WP_207844788.1">
    <property type="nucleotide sequence ID" value="NZ_JAFVMH010000001.1"/>
</dbReference>
<dbReference type="Pfam" id="PF12706">
    <property type="entry name" value="Lactamase_B_2"/>
    <property type="match status" value="1"/>
</dbReference>
<dbReference type="Proteomes" id="UP000664073">
    <property type="component" value="Unassembled WGS sequence"/>
</dbReference>
<dbReference type="Gene3D" id="3.60.15.10">
    <property type="entry name" value="Ribonuclease Z/Hydroxyacylglutathione hydrolase-like"/>
    <property type="match status" value="1"/>
</dbReference>
<dbReference type="AlphaFoldDB" id="A0A939HNC6"/>
<name>A0A939HNC6_9PROT</name>
<accession>A0A939HNC6</accession>
<dbReference type="InterPro" id="IPR001279">
    <property type="entry name" value="Metallo-B-lactamas"/>
</dbReference>
<dbReference type="SMART" id="SM00849">
    <property type="entry name" value="Lactamase_B"/>
    <property type="match status" value="1"/>
</dbReference>
<comment type="caution">
    <text evidence="2">The sequence shown here is derived from an EMBL/GenBank/DDBJ whole genome shotgun (WGS) entry which is preliminary data.</text>
</comment>
<evidence type="ECO:0000259" key="1">
    <source>
        <dbReference type="SMART" id="SM00849"/>
    </source>
</evidence>
<dbReference type="SUPFAM" id="SSF56281">
    <property type="entry name" value="Metallo-hydrolase/oxidoreductase"/>
    <property type="match status" value="1"/>
</dbReference>
<dbReference type="CDD" id="cd16279">
    <property type="entry name" value="metallo-hydrolase-like_MBL-fold"/>
    <property type="match status" value="1"/>
</dbReference>
<dbReference type="EMBL" id="JAFVMH010000001">
    <property type="protein sequence ID" value="MBO1324136.1"/>
    <property type="molecule type" value="Genomic_DNA"/>
</dbReference>
<gene>
    <name evidence="2" type="ORF">J2D77_03055</name>
</gene>